<accession>A0ABN9LBE5</accession>
<proteinExistence type="predicted"/>
<name>A0ABN9LBE5_9NEOB</name>
<evidence type="ECO:0000256" key="4">
    <source>
        <dbReference type="ARBA" id="ARBA00023163"/>
    </source>
</evidence>
<dbReference type="PANTHER" id="PTHR10880">
    <property type="entry name" value="MORTALITY FACTOR 4-LIKE PROTEIN"/>
    <property type="match status" value="1"/>
</dbReference>
<dbReference type="Pfam" id="PF05712">
    <property type="entry name" value="MRG"/>
    <property type="match status" value="1"/>
</dbReference>
<evidence type="ECO:0000313" key="9">
    <source>
        <dbReference type="Proteomes" id="UP001176940"/>
    </source>
</evidence>
<feature type="region of interest" description="Disordered" evidence="6">
    <location>
        <begin position="204"/>
        <end position="231"/>
    </location>
</feature>
<gene>
    <name evidence="8" type="ORF">RIMI_LOCUS7395575</name>
</gene>
<comment type="caution">
    <text evidence="8">The sequence shown here is derived from an EMBL/GenBank/DDBJ whole genome shotgun (WGS) entry which is preliminary data.</text>
</comment>
<evidence type="ECO:0000256" key="2">
    <source>
        <dbReference type="ARBA" id="ARBA00022853"/>
    </source>
</evidence>
<dbReference type="PANTHER" id="PTHR10880:SF15">
    <property type="entry name" value="MSL COMPLEX SUBUNIT 3"/>
    <property type="match status" value="1"/>
</dbReference>
<dbReference type="InterPro" id="IPR008676">
    <property type="entry name" value="MRG"/>
</dbReference>
<feature type="domain" description="MRG" evidence="7">
    <location>
        <begin position="9"/>
        <end position="273"/>
    </location>
</feature>
<evidence type="ECO:0000259" key="7">
    <source>
        <dbReference type="Pfam" id="PF05712"/>
    </source>
</evidence>
<organism evidence="8 9">
    <name type="scientific">Ranitomeya imitator</name>
    <name type="common">mimic poison frog</name>
    <dbReference type="NCBI Taxonomy" id="111125"/>
    <lineage>
        <taxon>Eukaryota</taxon>
        <taxon>Metazoa</taxon>
        <taxon>Chordata</taxon>
        <taxon>Craniata</taxon>
        <taxon>Vertebrata</taxon>
        <taxon>Euteleostomi</taxon>
        <taxon>Amphibia</taxon>
        <taxon>Batrachia</taxon>
        <taxon>Anura</taxon>
        <taxon>Neobatrachia</taxon>
        <taxon>Hyloidea</taxon>
        <taxon>Dendrobatidae</taxon>
        <taxon>Dendrobatinae</taxon>
        <taxon>Ranitomeya</taxon>
    </lineage>
</organism>
<dbReference type="EMBL" id="CAUEEQ010013987">
    <property type="protein sequence ID" value="CAJ0937949.1"/>
    <property type="molecule type" value="Genomic_DNA"/>
</dbReference>
<feature type="compositionally biased region" description="Pro residues" evidence="6">
    <location>
        <begin position="123"/>
        <end position="133"/>
    </location>
</feature>
<feature type="region of interest" description="Disordered" evidence="6">
    <location>
        <begin position="116"/>
        <end position="191"/>
    </location>
</feature>
<keyword evidence="4" id="KW-0804">Transcription</keyword>
<dbReference type="Gene3D" id="1.10.274.30">
    <property type="entry name" value="MRG domain"/>
    <property type="match status" value="1"/>
</dbReference>
<reference evidence="8" key="1">
    <citation type="submission" date="2023-07" db="EMBL/GenBank/DDBJ databases">
        <authorList>
            <person name="Stuckert A."/>
        </authorList>
    </citation>
    <scope>NUCLEOTIDE SEQUENCE</scope>
</reference>
<dbReference type="PROSITE" id="PS51640">
    <property type="entry name" value="MRG"/>
    <property type="match status" value="1"/>
</dbReference>
<comment type="subcellular location">
    <subcellularLocation>
        <location evidence="1">Nucleus</location>
    </subcellularLocation>
</comment>
<protein>
    <recommendedName>
        <fullName evidence="7">MRG domain-containing protein</fullName>
    </recommendedName>
</protein>
<evidence type="ECO:0000313" key="8">
    <source>
        <dbReference type="EMBL" id="CAJ0937949.1"/>
    </source>
</evidence>
<keyword evidence="9" id="KW-1185">Reference proteome</keyword>
<evidence type="ECO:0000256" key="5">
    <source>
        <dbReference type="ARBA" id="ARBA00023242"/>
    </source>
</evidence>
<feature type="compositionally biased region" description="Polar residues" evidence="6">
    <location>
        <begin position="134"/>
        <end position="145"/>
    </location>
</feature>
<keyword evidence="2" id="KW-0156">Chromatin regulator</keyword>
<evidence type="ECO:0000256" key="6">
    <source>
        <dbReference type="SAM" id="MobiDB-lite"/>
    </source>
</evidence>
<keyword evidence="3" id="KW-0805">Transcription regulation</keyword>
<dbReference type="Proteomes" id="UP001176940">
    <property type="component" value="Unassembled WGS sequence"/>
</dbReference>
<dbReference type="InterPro" id="IPR026541">
    <property type="entry name" value="MRG_dom"/>
</dbReference>
<dbReference type="InterPro" id="IPR038217">
    <property type="entry name" value="MRG_C_sf"/>
</dbReference>
<feature type="compositionally biased region" description="Polar residues" evidence="6">
    <location>
        <begin position="207"/>
        <end position="226"/>
    </location>
</feature>
<sequence>MGQKGGDLNLVKLPCQTNIITILESYVKHFAINAAFSANERFRHHQTTSNVNMNVHYVPPEKNVELCKEMVDGLRITFDFTLPLILLYPYEQAQYKKVISSKFFLPIREVTSIGNRNQEEVSPSPPLLNPPTPQSIDSQPTTGDSITPKRRRTETDILSLRRSTRHSTSCDRMSESSASPQPKRRHPETPTSMPKLFLHLEKKTPVHSGSSSPITLTPSKEGSSVFSGLEGRRNNELNEVLSWKLMPENYPQSDHPPPPSYVYGSQHLLRLFGKRNLLCRGNASIATTWRIRCQRLTLYRGWSQDCDAQSLQANWLLIVSQSCCNWPLQLMKF</sequence>
<evidence type="ECO:0000256" key="1">
    <source>
        <dbReference type="ARBA" id="ARBA00004123"/>
    </source>
</evidence>
<keyword evidence="5" id="KW-0539">Nucleus</keyword>
<evidence type="ECO:0000256" key="3">
    <source>
        <dbReference type="ARBA" id="ARBA00023015"/>
    </source>
</evidence>